<dbReference type="InterPro" id="IPR001005">
    <property type="entry name" value="SANT/Myb"/>
</dbReference>
<accession>A0AAW2YHT2</accession>
<keyword evidence="4" id="KW-1185">Reference proteome</keyword>
<comment type="caution">
    <text evidence="3">The sequence shown here is derived from an EMBL/GenBank/DDBJ whole genome shotgun (WGS) entry which is preliminary data.</text>
</comment>
<name>A0AAW2YHT2_9EUKA</name>
<feature type="region of interest" description="Disordered" evidence="1">
    <location>
        <begin position="298"/>
        <end position="352"/>
    </location>
</feature>
<dbReference type="SUPFAM" id="SSF46689">
    <property type="entry name" value="Homeodomain-like"/>
    <property type="match status" value="1"/>
</dbReference>
<dbReference type="Proteomes" id="UP001431209">
    <property type="component" value="Unassembled WGS sequence"/>
</dbReference>
<dbReference type="Gene3D" id="1.10.10.60">
    <property type="entry name" value="Homeodomain-like"/>
    <property type="match status" value="1"/>
</dbReference>
<feature type="compositionally biased region" description="Acidic residues" evidence="1">
    <location>
        <begin position="326"/>
        <end position="342"/>
    </location>
</feature>
<reference evidence="3 4" key="1">
    <citation type="submission" date="2024-03" db="EMBL/GenBank/DDBJ databases">
        <title>The Acrasis kona genome and developmental transcriptomes reveal deep origins of eukaryotic multicellular pathways.</title>
        <authorList>
            <person name="Sheikh S."/>
            <person name="Fu C.-J."/>
            <person name="Brown M.W."/>
            <person name="Baldauf S.L."/>
        </authorList>
    </citation>
    <scope>NUCLEOTIDE SEQUENCE [LARGE SCALE GENOMIC DNA]</scope>
    <source>
        <strain evidence="3 4">ATCC MYA-3509</strain>
    </source>
</reference>
<dbReference type="PROSITE" id="PS50090">
    <property type="entry name" value="MYB_LIKE"/>
    <property type="match status" value="1"/>
</dbReference>
<feature type="domain" description="Myb-like" evidence="2">
    <location>
        <begin position="222"/>
        <end position="277"/>
    </location>
</feature>
<feature type="region of interest" description="Disordered" evidence="1">
    <location>
        <begin position="92"/>
        <end position="169"/>
    </location>
</feature>
<evidence type="ECO:0000256" key="1">
    <source>
        <dbReference type="SAM" id="MobiDB-lite"/>
    </source>
</evidence>
<gene>
    <name evidence="3" type="ORF">AKO1_006094</name>
</gene>
<organism evidence="3 4">
    <name type="scientific">Acrasis kona</name>
    <dbReference type="NCBI Taxonomy" id="1008807"/>
    <lineage>
        <taxon>Eukaryota</taxon>
        <taxon>Discoba</taxon>
        <taxon>Heterolobosea</taxon>
        <taxon>Tetramitia</taxon>
        <taxon>Eutetramitia</taxon>
        <taxon>Acrasidae</taxon>
        <taxon>Acrasis</taxon>
    </lineage>
</organism>
<protein>
    <recommendedName>
        <fullName evidence="2">Myb-like domain-containing protein</fullName>
    </recommendedName>
</protein>
<feature type="compositionally biased region" description="Polar residues" evidence="1">
    <location>
        <begin position="343"/>
        <end position="352"/>
    </location>
</feature>
<evidence type="ECO:0000313" key="4">
    <source>
        <dbReference type="Proteomes" id="UP001431209"/>
    </source>
</evidence>
<proteinExistence type="predicted"/>
<dbReference type="InterPro" id="IPR009057">
    <property type="entry name" value="Homeodomain-like_sf"/>
</dbReference>
<evidence type="ECO:0000259" key="2">
    <source>
        <dbReference type="PROSITE" id="PS50090"/>
    </source>
</evidence>
<evidence type="ECO:0000313" key="3">
    <source>
        <dbReference type="EMBL" id="KAL0476548.1"/>
    </source>
</evidence>
<sequence>MMNNIKKQRDTFMILKKRDRRNQLLRIRTLYPYITNEECIQALTMCEQDEDSVVKQLIDANTCVDFLRQIRKEIAIMNASVKCAIKPKASSNVDLNSSVETSESNSEHSSSSEECESDRKVSSESEDEDFKPEPTTKTKSTKKKVTTKTPVTKCTRKRTTKKEEPLDDQREYKGMHLVAKLTLNDAMSDTVSMKGWSEARKNAFKKIKDKPNTYYYRFNKPGEEQRNGKWTPSERKMFFDRLKEFKLDTKKPQWGLFSQTIPGRVGYQCSNFYRQLVSKGEIKDDTYGVDENGQMYWKVKSRKRKSSEDDSPRPRKKKNNTASYEMEWESDAETDDEVEDGSDNQLDTLNRKSSLRTYNNPLAGSKDAITGGDIVDPYLSKYGHVLSYKTWVKVLTENVTKKEQCPFTKQTLMMRDLTKLTVDNIEKYRDLIKTAL</sequence>
<dbReference type="AlphaFoldDB" id="A0AAW2YHT2"/>
<feature type="compositionally biased region" description="Low complexity" evidence="1">
    <location>
        <begin position="97"/>
        <end position="109"/>
    </location>
</feature>
<dbReference type="EMBL" id="JAOPGA020000059">
    <property type="protein sequence ID" value="KAL0476548.1"/>
    <property type="molecule type" value="Genomic_DNA"/>
</dbReference>